<dbReference type="Pfam" id="PF02633">
    <property type="entry name" value="Creatininase"/>
    <property type="match status" value="1"/>
</dbReference>
<evidence type="ECO:0000313" key="6">
    <source>
        <dbReference type="Proteomes" id="UP000185687"/>
    </source>
</evidence>
<dbReference type="GO" id="GO:0046872">
    <property type="term" value="F:metal ion binding"/>
    <property type="evidence" value="ECO:0007669"/>
    <property type="project" value="UniProtKB-KW"/>
</dbReference>
<evidence type="ECO:0000256" key="2">
    <source>
        <dbReference type="ARBA" id="ARBA00022723"/>
    </source>
</evidence>
<evidence type="ECO:0000256" key="1">
    <source>
        <dbReference type="ARBA" id="ARBA00001947"/>
    </source>
</evidence>
<keyword evidence="3 5" id="KW-0378">Hydrolase</keyword>
<comment type="cofactor">
    <cofactor evidence="1">
        <name>Zn(2+)</name>
        <dbReference type="ChEBI" id="CHEBI:29105"/>
    </cofactor>
</comment>
<proteinExistence type="predicted"/>
<dbReference type="STRING" id="588898.BB347_12940"/>
<dbReference type="Proteomes" id="UP000185687">
    <property type="component" value="Unassembled WGS sequence"/>
</dbReference>
<evidence type="ECO:0000256" key="3">
    <source>
        <dbReference type="ARBA" id="ARBA00022801"/>
    </source>
</evidence>
<dbReference type="AlphaFoldDB" id="A0A1N7FUM2"/>
<evidence type="ECO:0000313" key="5">
    <source>
        <dbReference type="EMBL" id="SIS04031.1"/>
    </source>
</evidence>
<protein>
    <submittedName>
        <fullName evidence="5">Creatinine amidohydrolase</fullName>
    </submittedName>
</protein>
<keyword evidence="6" id="KW-1185">Reference proteome</keyword>
<reference evidence="5 6" key="1">
    <citation type="submission" date="2017-01" db="EMBL/GenBank/DDBJ databases">
        <authorList>
            <person name="Mah S.A."/>
            <person name="Swanson W.J."/>
            <person name="Moy G.W."/>
            <person name="Vacquier V.D."/>
        </authorList>
    </citation>
    <scope>NUCLEOTIDE SEQUENCE [LARGE SCALE GENOMIC DNA]</scope>
    <source>
        <strain evidence="5 6">CGMCC 1.8909</strain>
    </source>
</reference>
<dbReference type="GO" id="GO:0009231">
    <property type="term" value="P:riboflavin biosynthetic process"/>
    <property type="evidence" value="ECO:0007669"/>
    <property type="project" value="TreeGrafter"/>
</dbReference>
<dbReference type="SUPFAM" id="SSF102215">
    <property type="entry name" value="Creatininase"/>
    <property type="match status" value="1"/>
</dbReference>
<name>A0A1N7FUM2_9EURY</name>
<dbReference type="Gene3D" id="3.40.50.10310">
    <property type="entry name" value="Creatininase"/>
    <property type="match status" value="1"/>
</dbReference>
<dbReference type="InterPro" id="IPR003785">
    <property type="entry name" value="Creatininase/forma_Hydrolase"/>
</dbReference>
<dbReference type="InterPro" id="IPR024087">
    <property type="entry name" value="Creatininase-like_sf"/>
</dbReference>
<accession>A0A1N7FUM2</accession>
<dbReference type="PANTHER" id="PTHR35005">
    <property type="entry name" value="3-DEHYDRO-SCYLLO-INOSOSE HYDROLASE"/>
    <property type="match status" value="1"/>
</dbReference>
<dbReference type="GO" id="GO:0016811">
    <property type="term" value="F:hydrolase activity, acting on carbon-nitrogen (but not peptide) bonds, in linear amides"/>
    <property type="evidence" value="ECO:0007669"/>
    <property type="project" value="TreeGrafter"/>
</dbReference>
<dbReference type="PANTHER" id="PTHR35005:SF1">
    <property type="entry name" value="2-AMINO-5-FORMYLAMINO-6-RIBOSYLAMINOPYRIMIDIN-4(3H)-ONE 5'-MONOPHOSPHATE DEFORMYLASE"/>
    <property type="match status" value="1"/>
</dbReference>
<keyword evidence="4" id="KW-0862">Zinc</keyword>
<organism evidence="5 6">
    <name type="scientific">Natronorubrum daqingense</name>
    <dbReference type="NCBI Taxonomy" id="588898"/>
    <lineage>
        <taxon>Archaea</taxon>
        <taxon>Methanobacteriati</taxon>
        <taxon>Methanobacteriota</taxon>
        <taxon>Stenosarchaea group</taxon>
        <taxon>Halobacteria</taxon>
        <taxon>Halobacteriales</taxon>
        <taxon>Natrialbaceae</taxon>
        <taxon>Natronorubrum</taxon>
    </lineage>
</organism>
<gene>
    <name evidence="5" type="ORF">SAMN05421809_3527</name>
</gene>
<keyword evidence="2" id="KW-0479">Metal-binding</keyword>
<sequence length="277" mass="30270">MNFVRPPWGQRGERTENPVTESFMPLPWEYTNMDLRDATWTDVRDFGTDIAVVPVGSTEQHGPHAPLGTDVITAEAVTDAGLEKTDLAVVRAPAIPIGIAEEHRQFPGTMWVSEDTFRDYVRESIESLAHHGLERVVVVNGHGGNVDALRAVGGRLTRSGDAYAVPFTWFEAVGEHSSDMGHGGPLETALLRHCAPDLVREDRLEEAQDGRADGWGEWQSHANLAYDAAEFTENGVVGDPEAGEEARGEELLELAAASLADLLEAVADRDVSRPERR</sequence>
<dbReference type="EMBL" id="FTNP01000007">
    <property type="protein sequence ID" value="SIS04031.1"/>
    <property type="molecule type" value="Genomic_DNA"/>
</dbReference>
<evidence type="ECO:0000256" key="4">
    <source>
        <dbReference type="ARBA" id="ARBA00022833"/>
    </source>
</evidence>